<evidence type="ECO:0000256" key="5">
    <source>
        <dbReference type="ARBA" id="ARBA00022801"/>
    </source>
</evidence>
<dbReference type="Gene3D" id="3.40.50.1700">
    <property type="entry name" value="Glycoside hydrolase family 3 C-terminal domain"/>
    <property type="match status" value="1"/>
</dbReference>
<reference evidence="8 9" key="1">
    <citation type="submission" date="2014-09" db="EMBL/GenBank/DDBJ databases">
        <title>Sporocytophaga myxococcoides PG-01 genome sequencing.</title>
        <authorList>
            <person name="Liu L."/>
            <person name="Gao P.J."/>
            <person name="Chen G.J."/>
            <person name="Wang L.S."/>
        </authorList>
    </citation>
    <scope>NUCLEOTIDE SEQUENCE [LARGE SCALE GENOMIC DNA]</scope>
    <source>
        <strain evidence="8 9">PG-01</strain>
    </source>
</reference>
<evidence type="ECO:0000313" key="8">
    <source>
        <dbReference type="EMBL" id="GAL87015.1"/>
    </source>
</evidence>
<dbReference type="Pfam" id="PF00933">
    <property type="entry name" value="Glyco_hydro_3"/>
    <property type="match status" value="1"/>
</dbReference>
<evidence type="ECO:0000256" key="4">
    <source>
        <dbReference type="ARBA" id="ARBA00022729"/>
    </source>
</evidence>
<comment type="caution">
    <text evidence="8">The sequence shown here is derived from an EMBL/GenBank/DDBJ whole genome shotgun (WGS) entry which is preliminary data.</text>
</comment>
<comment type="catalytic activity">
    <reaction evidence="1">
        <text>Hydrolysis of terminal, non-reducing beta-D-glucosyl residues with release of beta-D-glucose.</text>
        <dbReference type="EC" id="3.2.1.21"/>
    </reaction>
</comment>
<evidence type="ECO:0000256" key="6">
    <source>
        <dbReference type="ARBA" id="ARBA00023295"/>
    </source>
</evidence>
<dbReference type="SUPFAM" id="SSF52279">
    <property type="entry name" value="Beta-D-glucan exohydrolase, C-terminal domain"/>
    <property type="match status" value="1"/>
</dbReference>
<evidence type="ECO:0000313" key="9">
    <source>
        <dbReference type="Proteomes" id="UP000030185"/>
    </source>
</evidence>
<protein>
    <recommendedName>
        <fullName evidence="3">beta-glucosidase</fullName>
        <ecNumber evidence="3">3.2.1.21</ecNumber>
    </recommendedName>
</protein>
<comment type="similarity">
    <text evidence="2">Belongs to the glycosyl hydrolase 3 family.</text>
</comment>
<gene>
    <name evidence="8" type="ORF">MYP_4245</name>
</gene>
<evidence type="ECO:0000256" key="2">
    <source>
        <dbReference type="ARBA" id="ARBA00005336"/>
    </source>
</evidence>
<dbReference type="Proteomes" id="UP000030185">
    <property type="component" value="Unassembled WGS sequence"/>
</dbReference>
<dbReference type="SUPFAM" id="SSF51445">
    <property type="entry name" value="(Trans)glycosidases"/>
    <property type="match status" value="1"/>
</dbReference>
<dbReference type="InterPro" id="IPR001764">
    <property type="entry name" value="Glyco_hydro_3_N"/>
</dbReference>
<organism evidence="8 9">
    <name type="scientific">Sporocytophaga myxococcoides</name>
    <dbReference type="NCBI Taxonomy" id="153721"/>
    <lineage>
        <taxon>Bacteria</taxon>
        <taxon>Pseudomonadati</taxon>
        <taxon>Bacteroidota</taxon>
        <taxon>Cytophagia</taxon>
        <taxon>Cytophagales</taxon>
        <taxon>Cytophagaceae</taxon>
        <taxon>Sporocytophaga</taxon>
    </lineage>
</organism>
<evidence type="ECO:0000256" key="1">
    <source>
        <dbReference type="ARBA" id="ARBA00000448"/>
    </source>
</evidence>
<dbReference type="AlphaFoldDB" id="A0A098LJ93"/>
<dbReference type="PANTHER" id="PTHR30620:SF16">
    <property type="entry name" value="LYSOSOMAL BETA GLUCOSIDASE"/>
    <property type="match status" value="1"/>
</dbReference>
<keyword evidence="4" id="KW-0732">Signal</keyword>
<dbReference type="Pfam" id="PF01915">
    <property type="entry name" value="Glyco_hydro_3_C"/>
    <property type="match status" value="1"/>
</dbReference>
<dbReference type="GO" id="GO:0009251">
    <property type="term" value="P:glucan catabolic process"/>
    <property type="evidence" value="ECO:0007669"/>
    <property type="project" value="TreeGrafter"/>
</dbReference>
<evidence type="ECO:0000259" key="7">
    <source>
        <dbReference type="SMART" id="SM01217"/>
    </source>
</evidence>
<dbReference type="Pfam" id="PF14310">
    <property type="entry name" value="Fn3-like"/>
    <property type="match status" value="1"/>
</dbReference>
<keyword evidence="6" id="KW-0326">Glycosidase</keyword>
<dbReference type="STRING" id="153721.MYP_4245"/>
<dbReference type="Gene3D" id="3.20.20.300">
    <property type="entry name" value="Glycoside hydrolase, family 3, N-terminal domain"/>
    <property type="match status" value="1"/>
</dbReference>
<dbReference type="EMBL" id="BBLT01000010">
    <property type="protein sequence ID" value="GAL87015.1"/>
    <property type="molecule type" value="Genomic_DNA"/>
</dbReference>
<dbReference type="InterPro" id="IPR017853">
    <property type="entry name" value="GH"/>
</dbReference>
<dbReference type="FunFam" id="2.60.40.10:FF:000495">
    <property type="entry name" value="Periplasmic beta-glucosidase"/>
    <property type="match status" value="1"/>
</dbReference>
<dbReference type="InterPro" id="IPR036962">
    <property type="entry name" value="Glyco_hydro_3_N_sf"/>
</dbReference>
<dbReference type="InterPro" id="IPR051915">
    <property type="entry name" value="Cellulose_Degrad_GH3"/>
</dbReference>
<dbReference type="InterPro" id="IPR026891">
    <property type="entry name" value="Fn3-like"/>
</dbReference>
<dbReference type="Gene3D" id="2.60.40.10">
    <property type="entry name" value="Immunoglobulins"/>
    <property type="match status" value="1"/>
</dbReference>
<dbReference type="SMART" id="SM01217">
    <property type="entry name" value="Fn3_like"/>
    <property type="match status" value="1"/>
</dbReference>
<dbReference type="PANTHER" id="PTHR30620">
    <property type="entry name" value="PERIPLASMIC BETA-GLUCOSIDASE-RELATED"/>
    <property type="match status" value="1"/>
</dbReference>
<dbReference type="InterPro" id="IPR013783">
    <property type="entry name" value="Ig-like_fold"/>
</dbReference>
<dbReference type="EC" id="3.2.1.21" evidence="3"/>
<sequence>MTDAEVDAKVRELLGKMSIEEKVGQMTQINLNVVLKGGYNNMDGTIDPEALRKALVDYKVGSLLNAINHAYSVEKWHQIITAIQDVATKQTPNKIPVLYGIDAIHGVTFTSNSTLFPQNIGIGATRNVELSRLAGEITAKETRASGIRWNFAPVLDVGRQPLWPRFPETYGEDVYLVTQLGVASIIGMEGTDKNLNRVDRVASCMKHYIGYSLPLSGKDRTPSYIPERVLREYFLPPFTAAVKAGSSTIMINSSEINGVPVHASKYLLTDVLRGELGFKGLAVSDWEDVIRLHTKHKIAQTPKEAVKLAVNAGIDMSMVPHDYSFFEYLVELVKEGAVSQARIDEAVGRILALKFRTGLFINAYPEKDATKNFGLAEYKTAALEAARESITLLKNNDNILPLAKGKKVLVTGPAAKSITALNGSWSYTWQGNEAKYYPDTTAYIFNAIKAKNTGGTTLYAKGSEFDKEADAKKAVELAKSVDYVVVCIGEDAYAESPGVIDELDLPEAQQKLVASLYEAGKPVVIVLVEGRPRIIRKIEGGAKGIINAYIPGSQGHNAIAEVLFGDVNPSGKLPFSYPRFSGDIIPYDHKYSDRVTELAPGQMGENGYKPQWPFGYGLSYTKFEYSNLKVSSPTLKGNGSIKVTVDVKNAGSKAGKEAVELYTRDHFASITPSWERLRKFKKISLAPGQTQTVEFELNKSDLAFVGMDDKTFITEPGAFDVIIGGQKASFNYED</sequence>
<feature type="domain" description="Fibronectin type III-like" evidence="7">
    <location>
        <begin position="657"/>
        <end position="727"/>
    </location>
</feature>
<keyword evidence="9" id="KW-1185">Reference proteome</keyword>
<accession>A0A098LJ93</accession>
<keyword evidence="5" id="KW-0378">Hydrolase</keyword>
<name>A0A098LJ93_9BACT</name>
<proteinExistence type="inferred from homology"/>
<dbReference type="GO" id="GO:0008422">
    <property type="term" value="F:beta-glucosidase activity"/>
    <property type="evidence" value="ECO:0007669"/>
    <property type="project" value="UniProtKB-EC"/>
</dbReference>
<dbReference type="eggNOG" id="COG1472">
    <property type="taxonomic scope" value="Bacteria"/>
</dbReference>
<evidence type="ECO:0000256" key="3">
    <source>
        <dbReference type="ARBA" id="ARBA00012744"/>
    </source>
</evidence>
<dbReference type="InterPro" id="IPR036881">
    <property type="entry name" value="Glyco_hydro_3_C_sf"/>
</dbReference>
<dbReference type="InterPro" id="IPR002772">
    <property type="entry name" value="Glyco_hydro_3_C"/>
</dbReference>
<dbReference type="FunFam" id="3.20.20.300:FF:000007">
    <property type="entry name" value="Lysosomal beta glucosidase"/>
    <property type="match status" value="1"/>
</dbReference>
<dbReference type="PRINTS" id="PR00133">
    <property type="entry name" value="GLHYDRLASE3"/>
</dbReference>